<gene>
    <name evidence="1" type="ORF">PHYPA_006195</name>
</gene>
<dbReference type="EnsemblPlants" id="Pp3c4_14240V3.2">
    <property type="protein sequence ID" value="PAC:32922474.CDS.1"/>
    <property type="gene ID" value="Pp3c4_14240"/>
</dbReference>
<evidence type="ECO:0000313" key="1">
    <source>
        <dbReference type="EMBL" id="PNR55299.1"/>
    </source>
</evidence>
<reference evidence="1 3" key="1">
    <citation type="journal article" date="2008" name="Science">
        <title>The Physcomitrella genome reveals evolutionary insights into the conquest of land by plants.</title>
        <authorList>
            <person name="Rensing S."/>
            <person name="Lang D."/>
            <person name="Zimmer A."/>
            <person name="Terry A."/>
            <person name="Salamov A."/>
            <person name="Shapiro H."/>
            <person name="Nishiyama T."/>
            <person name="Perroud P.-F."/>
            <person name="Lindquist E."/>
            <person name="Kamisugi Y."/>
            <person name="Tanahashi T."/>
            <person name="Sakakibara K."/>
            <person name="Fujita T."/>
            <person name="Oishi K."/>
            <person name="Shin-I T."/>
            <person name="Kuroki Y."/>
            <person name="Toyoda A."/>
            <person name="Suzuki Y."/>
            <person name="Hashimoto A."/>
            <person name="Yamaguchi K."/>
            <person name="Sugano A."/>
            <person name="Kohara Y."/>
            <person name="Fujiyama A."/>
            <person name="Anterola A."/>
            <person name="Aoki S."/>
            <person name="Ashton N."/>
            <person name="Barbazuk W.B."/>
            <person name="Barker E."/>
            <person name="Bennetzen J."/>
            <person name="Bezanilla M."/>
            <person name="Blankenship R."/>
            <person name="Cho S.H."/>
            <person name="Dutcher S."/>
            <person name="Estelle M."/>
            <person name="Fawcett J.A."/>
            <person name="Gundlach H."/>
            <person name="Hanada K."/>
            <person name="Heyl A."/>
            <person name="Hicks K.A."/>
            <person name="Hugh J."/>
            <person name="Lohr M."/>
            <person name="Mayer K."/>
            <person name="Melkozernov A."/>
            <person name="Murata T."/>
            <person name="Nelson D."/>
            <person name="Pils B."/>
            <person name="Prigge M."/>
            <person name="Reiss B."/>
            <person name="Renner T."/>
            <person name="Rombauts S."/>
            <person name="Rushton P."/>
            <person name="Sanderfoot A."/>
            <person name="Schween G."/>
            <person name="Shiu S.-H."/>
            <person name="Stueber K."/>
            <person name="Theodoulou F.L."/>
            <person name="Tu H."/>
            <person name="Van de Peer Y."/>
            <person name="Verrier P.J."/>
            <person name="Waters E."/>
            <person name="Wood A."/>
            <person name="Yang L."/>
            <person name="Cove D."/>
            <person name="Cuming A."/>
            <person name="Hasebe M."/>
            <person name="Lucas S."/>
            <person name="Mishler D.B."/>
            <person name="Reski R."/>
            <person name="Grigoriev I."/>
            <person name="Quatrano R.S."/>
            <person name="Boore J.L."/>
        </authorList>
    </citation>
    <scope>NUCLEOTIDE SEQUENCE [LARGE SCALE GENOMIC DNA]</scope>
    <source>
        <strain evidence="2 3">cv. Gransden 2004</strain>
    </source>
</reference>
<sequence length="111" mass="12469">MHSTLKVYGIRLNLPSMRREGVTPPLPCTSFAEDAEVLELFTRRICIHHVILIGVVGRGFVPCEREKFRQKLIILAEASSSSVRGILLVKRYRTTAQVEISNSKLRCGISC</sequence>
<dbReference type="EnsemblPlants" id="Pp3c4_14240V3.1">
    <property type="protein sequence ID" value="PAC:32922473.CDS.1"/>
    <property type="gene ID" value="Pp3c4_14240"/>
</dbReference>
<reference evidence="2" key="3">
    <citation type="submission" date="2020-12" db="UniProtKB">
        <authorList>
            <consortium name="EnsemblPlants"/>
        </authorList>
    </citation>
    <scope>IDENTIFICATION</scope>
</reference>
<evidence type="ECO:0000313" key="2">
    <source>
        <dbReference type="EnsemblPlants" id="PAC:32922473.CDS.1"/>
    </source>
</evidence>
<keyword evidence="3" id="KW-1185">Reference proteome</keyword>
<accession>A0A2K1KNE2</accession>
<reference evidence="1 3" key="2">
    <citation type="journal article" date="2018" name="Plant J.">
        <title>The Physcomitrella patens chromosome-scale assembly reveals moss genome structure and evolution.</title>
        <authorList>
            <person name="Lang D."/>
            <person name="Ullrich K.K."/>
            <person name="Murat F."/>
            <person name="Fuchs J."/>
            <person name="Jenkins J."/>
            <person name="Haas F.B."/>
            <person name="Piednoel M."/>
            <person name="Gundlach H."/>
            <person name="Van Bel M."/>
            <person name="Meyberg R."/>
            <person name="Vives C."/>
            <person name="Morata J."/>
            <person name="Symeonidi A."/>
            <person name="Hiss M."/>
            <person name="Muchero W."/>
            <person name="Kamisugi Y."/>
            <person name="Saleh O."/>
            <person name="Blanc G."/>
            <person name="Decker E.L."/>
            <person name="van Gessel N."/>
            <person name="Grimwood J."/>
            <person name="Hayes R.D."/>
            <person name="Graham S.W."/>
            <person name="Gunter L.E."/>
            <person name="McDaniel S.F."/>
            <person name="Hoernstein S.N.W."/>
            <person name="Larsson A."/>
            <person name="Li F.W."/>
            <person name="Perroud P.F."/>
            <person name="Phillips J."/>
            <person name="Ranjan P."/>
            <person name="Rokshar D.S."/>
            <person name="Rothfels C.J."/>
            <person name="Schneider L."/>
            <person name="Shu S."/>
            <person name="Stevenson D.W."/>
            <person name="Thummler F."/>
            <person name="Tillich M."/>
            <person name="Villarreal Aguilar J.C."/>
            <person name="Widiez T."/>
            <person name="Wong G.K."/>
            <person name="Wymore A."/>
            <person name="Zhang Y."/>
            <person name="Zimmer A.D."/>
            <person name="Quatrano R.S."/>
            <person name="Mayer K.F.X."/>
            <person name="Goodstein D."/>
            <person name="Casacuberta J.M."/>
            <person name="Vandepoele K."/>
            <person name="Reski R."/>
            <person name="Cuming A.C."/>
            <person name="Tuskan G.A."/>
            <person name="Maumus F."/>
            <person name="Salse J."/>
            <person name="Schmutz J."/>
            <person name="Rensing S.A."/>
        </authorList>
    </citation>
    <scope>NUCLEOTIDE SEQUENCE [LARGE SCALE GENOMIC DNA]</scope>
    <source>
        <strain evidence="2 3">cv. Gransden 2004</strain>
    </source>
</reference>
<dbReference type="EMBL" id="ABEU02000004">
    <property type="protein sequence ID" value="PNR55299.1"/>
    <property type="molecule type" value="Genomic_DNA"/>
</dbReference>
<dbReference type="Gramene" id="Pp3c4_14240V3.1">
    <property type="protein sequence ID" value="PAC:32922473.CDS.1"/>
    <property type="gene ID" value="Pp3c4_14240"/>
</dbReference>
<dbReference type="Gramene" id="Pp3c4_14240V3.2">
    <property type="protein sequence ID" value="PAC:32922474.CDS.1"/>
    <property type="gene ID" value="Pp3c4_14240"/>
</dbReference>
<protein>
    <submittedName>
        <fullName evidence="1 2">Uncharacterized protein</fullName>
    </submittedName>
</protein>
<dbReference type="InParanoid" id="A0A2K1KNE2"/>
<evidence type="ECO:0000313" key="3">
    <source>
        <dbReference type="Proteomes" id="UP000006727"/>
    </source>
</evidence>
<dbReference type="AlphaFoldDB" id="A0A2K1KNE2"/>
<name>A0A2K1KNE2_PHYPA</name>
<organism evidence="1">
    <name type="scientific">Physcomitrium patens</name>
    <name type="common">Spreading-leaved earth moss</name>
    <name type="synonym">Physcomitrella patens</name>
    <dbReference type="NCBI Taxonomy" id="3218"/>
    <lineage>
        <taxon>Eukaryota</taxon>
        <taxon>Viridiplantae</taxon>
        <taxon>Streptophyta</taxon>
        <taxon>Embryophyta</taxon>
        <taxon>Bryophyta</taxon>
        <taxon>Bryophytina</taxon>
        <taxon>Bryopsida</taxon>
        <taxon>Funariidae</taxon>
        <taxon>Funariales</taxon>
        <taxon>Funariaceae</taxon>
        <taxon>Physcomitrium</taxon>
    </lineage>
</organism>
<proteinExistence type="predicted"/>
<dbReference type="Proteomes" id="UP000006727">
    <property type="component" value="Chromosome 4"/>
</dbReference>